<feature type="non-terminal residue" evidence="1">
    <location>
        <position position="1"/>
    </location>
</feature>
<evidence type="ECO:0000313" key="1">
    <source>
        <dbReference type="EMBL" id="GAJ21035.1"/>
    </source>
</evidence>
<protein>
    <submittedName>
        <fullName evidence="1">Uncharacterized protein</fullName>
    </submittedName>
</protein>
<proteinExistence type="predicted"/>
<sequence length="48" mass="5442">DNYNHIVVYPLRFRRQRNPYLVKGGYLSFGVGEIGSGQPAGTRQKKTC</sequence>
<gene>
    <name evidence="1" type="ORF">S12H4_62722</name>
</gene>
<reference evidence="1" key="1">
    <citation type="journal article" date="2014" name="Front. Microbiol.">
        <title>High frequency of phylogenetically diverse reductive dehalogenase-homologous genes in deep subseafloor sedimentary metagenomes.</title>
        <authorList>
            <person name="Kawai M."/>
            <person name="Futagami T."/>
            <person name="Toyoda A."/>
            <person name="Takaki Y."/>
            <person name="Nishi S."/>
            <person name="Hori S."/>
            <person name="Arai W."/>
            <person name="Tsubouchi T."/>
            <person name="Morono Y."/>
            <person name="Uchiyama I."/>
            <person name="Ito T."/>
            <person name="Fujiyama A."/>
            <person name="Inagaki F."/>
            <person name="Takami H."/>
        </authorList>
    </citation>
    <scope>NUCLEOTIDE SEQUENCE</scope>
    <source>
        <strain evidence="1">Expedition CK06-06</strain>
    </source>
</reference>
<comment type="caution">
    <text evidence="1">The sequence shown here is derived from an EMBL/GenBank/DDBJ whole genome shotgun (WGS) entry which is preliminary data.</text>
</comment>
<organism evidence="1">
    <name type="scientific">marine sediment metagenome</name>
    <dbReference type="NCBI Taxonomy" id="412755"/>
    <lineage>
        <taxon>unclassified sequences</taxon>
        <taxon>metagenomes</taxon>
        <taxon>ecological metagenomes</taxon>
    </lineage>
</organism>
<name>X1W0Y9_9ZZZZ</name>
<dbReference type="AlphaFoldDB" id="X1W0Y9"/>
<accession>X1W0Y9</accession>
<dbReference type="EMBL" id="BARW01042222">
    <property type="protein sequence ID" value="GAJ21035.1"/>
    <property type="molecule type" value="Genomic_DNA"/>
</dbReference>